<evidence type="ECO:0000259" key="1">
    <source>
        <dbReference type="Pfam" id="PF00291"/>
    </source>
</evidence>
<dbReference type="InterPro" id="IPR036052">
    <property type="entry name" value="TrpB-like_PALP_sf"/>
</dbReference>
<dbReference type="EMBL" id="BARS01049701">
    <property type="protein sequence ID" value="GAG35791.1"/>
    <property type="molecule type" value="Genomic_DNA"/>
</dbReference>
<feature type="domain" description="Tryptophan synthase beta chain-like PALP" evidence="1">
    <location>
        <begin position="72"/>
        <end position="159"/>
    </location>
</feature>
<dbReference type="InterPro" id="IPR001926">
    <property type="entry name" value="TrpB-like_PALP"/>
</dbReference>
<name>X0YG35_9ZZZZ</name>
<evidence type="ECO:0000313" key="2">
    <source>
        <dbReference type="EMBL" id="GAG35791.1"/>
    </source>
</evidence>
<dbReference type="SUPFAM" id="SSF53686">
    <property type="entry name" value="Tryptophan synthase beta subunit-like PLP-dependent enzymes"/>
    <property type="match status" value="1"/>
</dbReference>
<accession>X0YG35</accession>
<dbReference type="Gene3D" id="3.40.50.1100">
    <property type="match status" value="2"/>
</dbReference>
<dbReference type="Pfam" id="PF00291">
    <property type="entry name" value="PALP"/>
    <property type="match status" value="1"/>
</dbReference>
<comment type="caution">
    <text evidence="2">The sequence shown here is derived from an EMBL/GenBank/DDBJ whole genome shotgun (WGS) entry which is preliminary data.</text>
</comment>
<gene>
    <name evidence="2" type="ORF">S01H1_74298</name>
</gene>
<reference evidence="2" key="1">
    <citation type="journal article" date="2014" name="Front. Microbiol.">
        <title>High frequency of phylogenetically diverse reductive dehalogenase-homologous genes in deep subseafloor sedimentary metagenomes.</title>
        <authorList>
            <person name="Kawai M."/>
            <person name="Futagami T."/>
            <person name="Toyoda A."/>
            <person name="Takaki Y."/>
            <person name="Nishi S."/>
            <person name="Hori S."/>
            <person name="Arai W."/>
            <person name="Tsubouchi T."/>
            <person name="Morono Y."/>
            <person name="Uchiyama I."/>
            <person name="Ito T."/>
            <person name="Fujiyama A."/>
            <person name="Inagaki F."/>
            <person name="Takami H."/>
        </authorList>
    </citation>
    <scope>NUCLEOTIDE SEQUENCE</scope>
    <source>
        <strain evidence="2">Expedition CK06-06</strain>
    </source>
</reference>
<organism evidence="2">
    <name type="scientific">marine sediment metagenome</name>
    <dbReference type="NCBI Taxonomy" id="412755"/>
    <lineage>
        <taxon>unclassified sequences</taxon>
        <taxon>metagenomes</taxon>
        <taxon>ecological metagenomes</taxon>
    </lineage>
</organism>
<protein>
    <recommendedName>
        <fullName evidence="1">Tryptophan synthase beta chain-like PALP domain-containing protein</fullName>
    </recommendedName>
</protein>
<sequence>MNFVGYRCGVCGQEFSPDKIRYRCDSCNGPLLVTYDYASLAKKVTAESLAARRPGVWKYRELLPVSPSTEPVSLGEGATPMHKAKTLASSIGISDLFLKDEGRNPTGAFKDRGSTVGMTVAVERGVRTVGTVSHGNMGTSVAAYAARAGRTCYIIAPKNIV</sequence>
<feature type="non-terminal residue" evidence="2">
    <location>
        <position position="161"/>
    </location>
</feature>
<dbReference type="AlphaFoldDB" id="X0YG35"/>
<proteinExistence type="predicted"/>